<accession>A0A024W4U2</accession>
<dbReference type="Proteomes" id="UP000030708">
    <property type="component" value="Unassembled WGS sequence"/>
</dbReference>
<proteinExistence type="predicted"/>
<reference evidence="1 2" key="2">
    <citation type="submission" date="2013-02" db="EMBL/GenBank/DDBJ databases">
        <title>The Genome Sequence of Plasmodium falciparum Tanzania (2000708).</title>
        <authorList>
            <consortium name="The Broad Institute Genome Sequencing Platform"/>
            <consortium name="The Broad Institute Genome Sequencing Center for Infectious Disease"/>
            <person name="Neafsey D."/>
            <person name="Cheeseman I."/>
            <person name="Volkman S."/>
            <person name="Adams J."/>
            <person name="Walker B."/>
            <person name="Young S.K."/>
            <person name="Zeng Q."/>
            <person name="Gargeya S."/>
            <person name="Fitzgerald M."/>
            <person name="Haas B."/>
            <person name="Abouelleil A."/>
            <person name="Alvarado L."/>
            <person name="Arachchi H.M."/>
            <person name="Berlin A.M."/>
            <person name="Chapman S.B."/>
            <person name="Dewar J."/>
            <person name="Goldberg J."/>
            <person name="Griggs A."/>
            <person name="Gujja S."/>
            <person name="Hansen M."/>
            <person name="Howarth C."/>
            <person name="Imamovic A."/>
            <person name="Larimer J."/>
            <person name="McCowan C."/>
            <person name="Murphy C."/>
            <person name="Neiman D."/>
            <person name="Pearson M."/>
            <person name="Priest M."/>
            <person name="Roberts A."/>
            <person name="Saif S."/>
            <person name="Shea T."/>
            <person name="Sisk P."/>
            <person name="Sykes S."/>
            <person name="Wortman J."/>
            <person name="Nusbaum C."/>
            <person name="Birren B."/>
        </authorList>
    </citation>
    <scope>NUCLEOTIDE SEQUENCE [LARGE SCALE GENOMIC DNA]</scope>
    <source>
        <strain evidence="2">Tanzania (2000708)</strain>
    </source>
</reference>
<dbReference type="SUPFAM" id="SSF55781">
    <property type="entry name" value="GAF domain-like"/>
    <property type="match status" value="1"/>
</dbReference>
<dbReference type="InterPro" id="IPR029016">
    <property type="entry name" value="GAF-like_dom_sf"/>
</dbReference>
<protein>
    <recommendedName>
        <fullName evidence="3">GAF domain-containing protein</fullName>
    </recommendedName>
</protein>
<dbReference type="Gene3D" id="3.30.450.40">
    <property type="match status" value="1"/>
</dbReference>
<sequence length="152" mass="17594">MNFNSIYNHNIFQTSLNVGLISHVYQNKKTINYQKNDKNINTNVRNTFKYKHNNNNNNDLPDHININTYDNTYVEKIVNDTHIIIDKNKIDIQQILAVPVLSIDGNVEAVIAVINSEDNLSFNHNDVVFLNMLSSHLSYDLENEEDLSDMLK</sequence>
<evidence type="ECO:0008006" key="3">
    <source>
        <dbReference type="Google" id="ProtNLM"/>
    </source>
</evidence>
<name>A0A024W4U2_PLAFA</name>
<dbReference type="EMBL" id="KI926451">
    <property type="protein sequence ID" value="ETW35712.1"/>
    <property type="molecule type" value="Genomic_DNA"/>
</dbReference>
<gene>
    <name evidence="1" type="ORF">PFTANZ_03584</name>
</gene>
<organism evidence="1 2">
    <name type="scientific">Plasmodium falciparum Tanzania</name>
    <name type="common">2000708</name>
    <dbReference type="NCBI Taxonomy" id="1036725"/>
    <lineage>
        <taxon>Eukaryota</taxon>
        <taxon>Sar</taxon>
        <taxon>Alveolata</taxon>
        <taxon>Apicomplexa</taxon>
        <taxon>Aconoidasida</taxon>
        <taxon>Haemosporida</taxon>
        <taxon>Plasmodiidae</taxon>
        <taxon>Plasmodium</taxon>
        <taxon>Plasmodium (Laverania)</taxon>
    </lineage>
</organism>
<evidence type="ECO:0000313" key="1">
    <source>
        <dbReference type="EMBL" id="ETW35712.1"/>
    </source>
</evidence>
<evidence type="ECO:0000313" key="2">
    <source>
        <dbReference type="Proteomes" id="UP000030708"/>
    </source>
</evidence>
<reference evidence="1 2" key="1">
    <citation type="submission" date="2013-02" db="EMBL/GenBank/DDBJ databases">
        <title>The Genome Annotation of Plasmodium falciparum Tanzania (2000708).</title>
        <authorList>
            <consortium name="The Broad Institute Genome Sequencing Platform"/>
            <consortium name="The Broad Institute Genome Sequencing Center for Infectious Disease"/>
            <person name="Neafsey D."/>
            <person name="Hoffman S."/>
            <person name="Volkman S."/>
            <person name="Rosenthal P."/>
            <person name="Walker B."/>
            <person name="Young S.K."/>
            <person name="Zeng Q."/>
            <person name="Gargeya S."/>
            <person name="Fitzgerald M."/>
            <person name="Haas B."/>
            <person name="Abouelleil A."/>
            <person name="Allen A.W."/>
            <person name="Alvarado L."/>
            <person name="Arachchi H.M."/>
            <person name="Berlin A.M."/>
            <person name="Chapman S.B."/>
            <person name="Gainer-Dewar J."/>
            <person name="Goldberg J."/>
            <person name="Griggs A."/>
            <person name="Gujja S."/>
            <person name="Hansen M."/>
            <person name="Howarth C."/>
            <person name="Imamovic A."/>
            <person name="Ireland A."/>
            <person name="Larimer J."/>
            <person name="McCowan C."/>
            <person name="Murphy C."/>
            <person name="Pearson M."/>
            <person name="Poon T.W."/>
            <person name="Priest M."/>
            <person name="Roberts A."/>
            <person name="Saif S."/>
            <person name="Shea T."/>
            <person name="Sisk P."/>
            <person name="Sykes S."/>
            <person name="Wortman J."/>
            <person name="Nusbaum C."/>
            <person name="Birren B."/>
        </authorList>
    </citation>
    <scope>NUCLEOTIDE SEQUENCE [LARGE SCALE GENOMIC DNA]</scope>
    <source>
        <strain evidence="2">Tanzania (2000708)</strain>
    </source>
</reference>
<dbReference type="AlphaFoldDB" id="A0A024W4U2"/>